<dbReference type="OrthoDB" id="3036033at2"/>
<protein>
    <recommendedName>
        <fullName evidence="3">Radical SAM core domain-containing protein</fullName>
    </recommendedName>
</protein>
<dbReference type="AlphaFoldDB" id="A0A559J7T9"/>
<dbReference type="Gene3D" id="3.20.20.70">
    <property type="entry name" value="Aldolase class I"/>
    <property type="match status" value="1"/>
</dbReference>
<name>A0A559J7T9_9BACL</name>
<gene>
    <name evidence="1" type="ORF">FPZ45_22305</name>
</gene>
<sequence length="161" mass="18277">MIGPSSEIVEFLKQVREVFRGKIIVFTNGTFPEKLQDLLAGRLIDGAHVDMKLPYHGLGPLDDREVYEAIIGVAPSKQFLRNILESVEIVIRHNSKLSQVRTVRYPMLSEEFFEQIRIYVSRLKNKYGSNVPYFLNPFYPQPAATGIYSPMGGGQDHVSSF</sequence>
<evidence type="ECO:0000313" key="2">
    <source>
        <dbReference type="Proteomes" id="UP000316330"/>
    </source>
</evidence>
<dbReference type="Proteomes" id="UP000316330">
    <property type="component" value="Unassembled WGS sequence"/>
</dbReference>
<dbReference type="InterPro" id="IPR013785">
    <property type="entry name" value="Aldolase_TIM"/>
</dbReference>
<comment type="caution">
    <text evidence="1">The sequence shown here is derived from an EMBL/GenBank/DDBJ whole genome shotgun (WGS) entry which is preliminary data.</text>
</comment>
<proteinExistence type="predicted"/>
<evidence type="ECO:0008006" key="3">
    <source>
        <dbReference type="Google" id="ProtNLM"/>
    </source>
</evidence>
<accession>A0A559J7T9</accession>
<evidence type="ECO:0000313" key="1">
    <source>
        <dbReference type="EMBL" id="TVX95955.1"/>
    </source>
</evidence>
<organism evidence="1 2">
    <name type="scientific">Cohnella terricola</name>
    <dbReference type="NCBI Taxonomy" id="1289167"/>
    <lineage>
        <taxon>Bacteria</taxon>
        <taxon>Bacillati</taxon>
        <taxon>Bacillota</taxon>
        <taxon>Bacilli</taxon>
        <taxon>Bacillales</taxon>
        <taxon>Paenibacillaceae</taxon>
        <taxon>Cohnella</taxon>
    </lineage>
</organism>
<reference evidence="1 2" key="1">
    <citation type="submission" date="2019-07" db="EMBL/GenBank/DDBJ databases">
        <authorList>
            <person name="Kim J."/>
        </authorList>
    </citation>
    <scope>NUCLEOTIDE SEQUENCE [LARGE SCALE GENOMIC DNA]</scope>
    <source>
        <strain evidence="1 2">G13</strain>
    </source>
</reference>
<dbReference type="RefSeq" id="WP_144706684.1">
    <property type="nucleotide sequence ID" value="NZ_VNJJ01000019.1"/>
</dbReference>
<dbReference type="EMBL" id="VNJJ01000019">
    <property type="protein sequence ID" value="TVX95955.1"/>
    <property type="molecule type" value="Genomic_DNA"/>
</dbReference>
<keyword evidence="2" id="KW-1185">Reference proteome</keyword>